<keyword evidence="2" id="KW-0472">Membrane</keyword>
<reference evidence="3 4" key="1">
    <citation type="submission" date="2017-09" db="EMBL/GenBank/DDBJ databases">
        <title>Large-scale bioinformatics analysis of Bacillus genomes uncovers conserved roles of natural products in bacterial physiology.</title>
        <authorList>
            <consortium name="Agbiome Team Llc"/>
            <person name="Bleich R.M."/>
            <person name="Grubbs K.J."/>
            <person name="Santa Maria K.C."/>
            <person name="Allen S.E."/>
            <person name="Farag S."/>
            <person name="Shank E.A."/>
            <person name="Bowers A."/>
        </authorList>
    </citation>
    <scope>NUCLEOTIDE SEQUENCE [LARGE SCALE GENOMIC DNA]</scope>
    <source>
        <strain evidence="3 4">AFS060282</strain>
    </source>
</reference>
<feature type="coiled-coil region" evidence="1">
    <location>
        <begin position="122"/>
        <end position="194"/>
    </location>
</feature>
<evidence type="ECO:0000313" key="4">
    <source>
        <dbReference type="Proteomes" id="UP000226257"/>
    </source>
</evidence>
<dbReference type="RefSeq" id="WP_098660189.1">
    <property type="nucleotide sequence ID" value="NZ_NVDQ01000039.1"/>
</dbReference>
<dbReference type="AlphaFoldDB" id="A0A9X7B7C0"/>
<comment type="caution">
    <text evidence="3">The sequence shown here is derived from an EMBL/GenBank/DDBJ whole genome shotgun (WGS) entry which is preliminary data.</text>
</comment>
<organism evidence="3 4">
    <name type="scientific">Bacillus cereus</name>
    <dbReference type="NCBI Taxonomy" id="1396"/>
    <lineage>
        <taxon>Bacteria</taxon>
        <taxon>Bacillati</taxon>
        <taxon>Bacillota</taxon>
        <taxon>Bacilli</taxon>
        <taxon>Bacillales</taxon>
        <taxon>Bacillaceae</taxon>
        <taxon>Bacillus</taxon>
        <taxon>Bacillus cereus group</taxon>
    </lineage>
</organism>
<feature type="transmembrane region" description="Helical" evidence="2">
    <location>
        <begin position="63"/>
        <end position="81"/>
    </location>
</feature>
<feature type="transmembrane region" description="Helical" evidence="2">
    <location>
        <begin position="32"/>
        <end position="51"/>
    </location>
</feature>
<accession>A0A9X7B7C0</accession>
<evidence type="ECO:0000256" key="2">
    <source>
        <dbReference type="SAM" id="Phobius"/>
    </source>
</evidence>
<dbReference type="EMBL" id="NVDQ01000039">
    <property type="protein sequence ID" value="PFV02785.1"/>
    <property type="molecule type" value="Genomic_DNA"/>
</dbReference>
<proteinExistence type="predicted"/>
<feature type="transmembrane region" description="Helical" evidence="2">
    <location>
        <begin position="7"/>
        <end position="26"/>
    </location>
</feature>
<keyword evidence="2" id="KW-0812">Transmembrane</keyword>
<keyword evidence="2" id="KW-1133">Transmembrane helix</keyword>
<evidence type="ECO:0000256" key="1">
    <source>
        <dbReference type="SAM" id="Coils"/>
    </source>
</evidence>
<gene>
    <name evidence="3" type="ORF">COK98_26225</name>
</gene>
<evidence type="ECO:0000313" key="3">
    <source>
        <dbReference type="EMBL" id="PFV02785.1"/>
    </source>
</evidence>
<feature type="transmembrane region" description="Helical" evidence="2">
    <location>
        <begin position="101"/>
        <end position="121"/>
    </location>
</feature>
<protein>
    <submittedName>
        <fullName evidence="3">Uncharacterized protein</fullName>
    </submittedName>
</protein>
<keyword evidence="1" id="KW-0175">Coiled coil</keyword>
<dbReference type="Proteomes" id="UP000226257">
    <property type="component" value="Unassembled WGS sequence"/>
</dbReference>
<sequence>MALRENIAPSLLIVLGVLIGMGFYEFDTFQLNAFNIGAFFFTISCVNQGSVTSKVNDVTIKSFRKLNVSIGIIMLITAAFAKGFKYYNLIEGCINNIDTNALLLIGIAITLWSFKISDIYNNNALLKEKKKIDANYHKLIKEQKEKLKYQEANLKCREENQGLKKRNNELAEHLEEATKIVGKLQEELEKRKNRGE</sequence>
<name>A0A9X7B7C0_BACCE</name>